<evidence type="ECO:0000313" key="2">
    <source>
        <dbReference type="Proteomes" id="UP000823775"/>
    </source>
</evidence>
<dbReference type="Proteomes" id="UP000823775">
    <property type="component" value="Unassembled WGS sequence"/>
</dbReference>
<name>A0ABS8WQ34_DATST</name>
<feature type="non-terminal residue" evidence="1">
    <location>
        <position position="58"/>
    </location>
</feature>
<evidence type="ECO:0000313" key="1">
    <source>
        <dbReference type="EMBL" id="MCE3051590.1"/>
    </source>
</evidence>
<gene>
    <name evidence="1" type="ORF">HAX54_050271</name>
</gene>
<proteinExistence type="predicted"/>
<protein>
    <submittedName>
        <fullName evidence="1">Uncharacterized protein</fullName>
    </submittedName>
</protein>
<reference evidence="1 2" key="1">
    <citation type="journal article" date="2021" name="BMC Genomics">
        <title>Datura genome reveals duplications of psychoactive alkaloid biosynthetic genes and high mutation rate following tissue culture.</title>
        <authorList>
            <person name="Rajewski A."/>
            <person name="Carter-House D."/>
            <person name="Stajich J."/>
            <person name="Litt A."/>
        </authorList>
    </citation>
    <scope>NUCLEOTIDE SEQUENCE [LARGE SCALE GENOMIC DNA]</scope>
    <source>
        <strain evidence="1">AR-01</strain>
    </source>
</reference>
<comment type="caution">
    <text evidence="1">The sequence shown here is derived from an EMBL/GenBank/DDBJ whole genome shotgun (WGS) entry which is preliminary data.</text>
</comment>
<dbReference type="EMBL" id="JACEIK010008759">
    <property type="protein sequence ID" value="MCE3051590.1"/>
    <property type="molecule type" value="Genomic_DNA"/>
</dbReference>
<organism evidence="1 2">
    <name type="scientific">Datura stramonium</name>
    <name type="common">Jimsonweed</name>
    <name type="synonym">Common thornapple</name>
    <dbReference type="NCBI Taxonomy" id="4076"/>
    <lineage>
        <taxon>Eukaryota</taxon>
        <taxon>Viridiplantae</taxon>
        <taxon>Streptophyta</taxon>
        <taxon>Embryophyta</taxon>
        <taxon>Tracheophyta</taxon>
        <taxon>Spermatophyta</taxon>
        <taxon>Magnoliopsida</taxon>
        <taxon>eudicotyledons</taxon>
        <taxon>Gunneridae</taxon>
        <taxon>Pentapetalae</taxon>
        <taxon>asterids</taxon>
        <taxon>lamiids</taxon>
        <taxon>Solanales</taxon>
        <taxon>Solanaceae</taxon>
        <taxon>Solanoideae</taxon>
        <taxon>Datureae</taxon>
        <taxon>Datura</taxon>
    </lineage>
</organism>
<accession>A0ABS8WQ34</accession>
<keyword evidence="2" id="KW-1185">Reference proteome</keyword>
<sequence>MGDCCSMGETALARPLLWSNIAIMEWKNNCWICRDSVLTTIEGLLQWTFDHGSGQRET</sequence>